<reference evidence="2" key="1">
    <citation type="submission" date="2020-10" db="EMBL/GenBank/DDBJ databases">
        <authorList>
            <person name="Gilroy R."/>
        </authorList>
    </citation>
    <scope>NUCLEOTIDE SEQUENCE</scope>
    <source>
        <strain evidence="2">D5-748</strain>
    </source>
</reference>
<dbReference type="PANTHER" id="PTHR18964:SF149">
    <property type="entry name" value="BIFUNCTIONAL UDP-N-ACETYLGLUCOSAMINE 2-EPIMERASE_N-ACETYLMANNOSAMINE KINASE"/>
    <property type="match status" value="1"/>
</dbReference>
<evidence type="ECO:0000313" key="2">
    <source>
        <dbReference type="EMBL" id="MBO8444222.1"/>
    </source>
</evidence>
<sequence length="299" mass="31354">MEQIKEKYAVGVDVGGSHITAVAVDLSTGDMLGTPVEVPVDSSGSADYILDKFAQCIGAAIAASGTEVRNVGMAFPGPFDYVNGISTVFGVAKYERIFGLDIPSSLSPRLGKFGNMNFRFVNDASAFALGECFGGVARGVRRTMALTLGTGLGSGFVADNALVESGELVPANGWVYNLPFDGSIADEAFSTRWVCRRFKELTGEAVKGAKEVADRCGTLQEARILFDEYGRRLASFAAPLIVRFGAEMLVLGGNIARAYGHFGSALEKGLADAGAGVPVRVSALMDRAALVGAAQLFAR</sequence>
<organism evidence="2 3">
    <name type="scientific">Candidatus Cryptobacteroides merdavium</name>
    <dbReference type="NCBI Taxonomy" id="2840769"/>
    <lineage>
        <taxon>Bacteria</taxon>
        <taxon>Pseudomonadati</taxon>
        <taxon>Bacteroidota</taxon>
        <taxon>Bacteroidia</taxon>
        <taxon>Bacteroidales</taxon>
        <taxon>Candidatus Cryptobacteroides</taxon>
    </lineage>
</organism>
<proteinExistence type="inferred from homology"/>
<dbReference type="InterPro" id="IPR043129">
    <property type="entry name" value="ATPase_NBD"/>
</dbReference>
<evidence type="ECO:0000256" key="1">
    <source>
        <dbReference type="ARBA" id="ARBA00006479"/>
    </source>
</evidence>
<dbReference type="Proteomes" id="UP000823619">
    <property type="component" value="Unassembled WGS sequence"/>
</dbReference>
<dbReference type="SUPFAM" id="SSF53067">
    <property type="entry name" value="Actin-like ATPase domain"/>
    <property type="match status" value="1"/>
</dbReference>
<dbReference type="AlphaFoldDB" id="A0A9D9EAA4"/>
<name>A0A9D9EAA4_9BACT</name>
<evidence type="ECO:0000313" key="3">
    <source>
        <dbReference type="Proteomes" id="UP000823619"/>
    </source>
</evidence>
<gene>
    <name evidence="2" type="ORF">IAC23_00810</name>
</gene>
<dbReference type="Gene3D" id="3.30.420.40">
    <property type="match status" value="2"/>
</dbReference>
<dbReference type="PANTHER" id="PTHR18964">
    <property type="entry name" value="ROK (REPRESSOR, ORF, KINASE) FAMILY"/>
    <property type="match status" value="1"/>
</dbReference>
<dbReference type="EMBL" id="JADIMO010000015">
    <property type="protein sequence ID" value="MBO8444222.1"/>
    <property type="molecule type" value="Genomic_DNA"/>
</dbReference>
<dbReference type="CDD" id="cd23763">
    <property type="entry name" value="ASKHA_ATPase_ROK"/>
    <property type="match status" value="1"/>
</dbReference>
<comment type="caution">
    <text evidence="2">The sequence shown here is derived from an EMBL/GenBank/DDBJ whole genome shotgun (WGS) entry which is preliminary data.</text>
</comment>
<comment type="similarity">
    <text evidence="1">Belongs to the ROK (NagC/XylR) family.</text>
</comment>
<dbReference type="Pfam" id="PF00480">
    <property type="entry name" value="ROK"/>
    <property type="match status" value="1"/>
</dbReference>
<dbReference type="InterPro" id="IPR000600">
    <property type="entry name" value="ROK"/>
</dbReference>
<protein>
    <submittedName>
        <fullName evidence="2">ROK family protein</fullName>
    </submittedName>
</protein>
<accession>A0A9D9EAA4</accession>
<reference evidence="2" key="2">
    <citation type="journal article" date="2021" name="PeerJ">
        <title>Extensive microbial diversity within the chicken gut microbiome revealed by metagenomics and culture.</title>
        <authorList>
            <person name="Gilroy R."/>
            <person name="Ravi A."/>
            <person name="Getino M."/>
            <person name="Pursley I."/>
            <person name="Horton D.L."/>
            <person name="Alikhan N.F."/>
            <person name="Baker D."/>
            <person name="Gharbi K."/>
            <person name="Hall N."/>
            <person name="Watson M."/>
            <person name="Adriaenssens E.M."/>
            <person name="Foster-Nyarko E."/>
            <person name="Jarju S."/>
            <person name="Secka A."/>
            <person name="Antonio M."/>
            <person name="Oren A."/>
            <person name="Chaudhuri R.R."/>
            <person name="La Ragione R."/>
            <person name="Hildebrand F."/>
            <person name="Pallen M.J."/>
        </authorList>
    </citation>
    <scope>NUCLEOTIDE SEQUENCE</scope>
    <source>
        <strain evidence="2">D5-748</strain>
    </source>
</reference>